<evidence type="ECO:0000256" key="9">
    <source>
        <dbReference type="ARBA" id="ARBA00022792"/>
    </source>
</evidence>
<keyword evidence="19" id="KW-1185">Reference proteome</keyword>
<keyword evidence="9" id="KW-0999">Mitochondrion inner membrane</keyword>
<evidence type="ECO:0000256" key="11">
    <source>
        <dbReference type="ARBA" id="ARBA00022982"/>
    </source>
</evidence>
<evidence type="ECO:0000256" key="3">
    <source>
        <dbReference type="ARBA" id="ARBA00007152"/>
    </source>
</evidence>
<keyword evidence="11" id="KW-0249">Electron transport</keyword>
<sequence>MAVLSLLRAAQLSCQSLKTPLSRWSVSLLPKTNICQGTVRQMSHGRKMAILPTRYDYTRWKDAFHFYLALGLIPIGATVFLSNLFIGNAELIDIPEGYHPEHWEYYKHPITRTFSKYLIDKPEKSYEVHLHAVYEEQQKTKMRALEKKVKRLMAGAW</sequence>
<keyword evidence="10" id="KW-0809">Transit peptide</keyword>
<accession>A0AAD9P3V2</accession>
<evidence type="ECO:0000313" key="18">
    <source>
        <dbReference type="EMBL" id="KAK2187645.1"/>
    </source>
</evidence>
<organism evidence="18 19">
    <name type="scientific">Ridgeia piscesae</name>
    <name type="common">Tubeworm</name>
    <dbReference type="NCBI Taxonomy" id="27915"/>
    <lineage>
        <taxon>Eukaryota</taxon>
        <taxon>Metazoa</taxon>
        <taxon>Spiralia</taxon>
        <taxon>Lophotrochozoa</taxon>
        <taxon>Annelida</taxon>
        <taxon>Polychaeta</taxon>
        <taxon>Sedentaria</taxon>
        <taxon>Canalipalpata</taxon>
        <taxon>Sabellida</taxon>
        <taxon>Siboglinidae</taxon>
        <taxon>Ridgeia</taxon>
    </lineage>
</organism>
<evidence type="ECO:0000256" key="17">
    <source>
        <dbReference type="SAM" id="Phobius"/>
    </source>
</evidence>
<keyword evidence="13" id="KW-0496">Mitochondrion</keyword>
<evidence type="ECO:0000313" key="19">
    <source>
        <dbReference type="Proteomes" id="UP001209878"/>
    </source>
</evidence>
<dbReference type="PANTHER" id="PTHR13178">
    <property type="entry name" value="NADH-UBIQUINONE OXIDOREDUCTASE SGDH SUBUNIT"/>
    <property type="match status" value="1"/>
</dbReference>
<evidence type="ECO:0000256" key="1">
    <source>
        <dbReference type="ARBA" id="ARBA00003195"/>
    </source>
</evidence>
<dbReference type="AlphaFoldDB" id="A0AAD9P3V2"/>
<dbReference type="InterPro" id="IPR019173">
    <property type="entry name" value="NADH_UbQ_OxRdtase_B5_su"/>
</dbReference>
<evidence type="ECO:0000256" key="10">
    <source>
        <dbReference type="ARBA" id="ARBA00022946"/>
    </source>
</evidence>
<dbReference type="GO" id="GO:0005743">
    <property type="term" value="C:mitochondrial inner membrane"/>
    <property type="evidence" value="ECO:0007669"/>
    <property type="project" value="UniProtKB-SubCell"/>
</dbReference>
<dbReference type="PANTHER" id="PTHR13178:SF0">
    <property type="entry name" value="NADH DEHYDROGENASE [UBIQUINONE] 1 BETA SUBCOMPLEX SUBUNIT 5, MITOCHONDRIAL"/>
    <property type="match status" value="1"/>
</dbReference>
<feature type="transmembrane region" description="Helical" evidence="17">
    <location>
        <begin position="64"/>
        <end position="86"/>
    </location>
</feature>
<dbReference type="Pfam" id="PF09781">
    <property type="entry name" value="NDUF_B5"/>
    <property type="match status" value="1"/>
</dbReference>
<comment type="subcellular location">
    <subcellularLocation>
        <location evidence="2">Mitochondrion inner membrane</location>
        <topology evidence="2">Single-pass membrane protein</topology>
    </subcellularLocation>
</comment>
<evidence type="ECO:0000256" key="8">
    <source>
        <dbReference type="ARBA" id="ARBA00022692"/>
    </source>
</evidence>
<protein>
    <recommendedName>
        <fullName evidence="5">NADH dehydrogenase [ubiquinone] 1 beta subcomplex subunit 5, mitochondrial</fullName>
    </recommendedName>
    <alternativeName>
        <fullName evidence="16">Complex I-SGDH</fullName>
    </alternativeName>
    <alternativeName>
        <fullName evidence="15">NADH-ubiquinone oxidoreductase SGDH subunit</fullName>
    </alternativeName>
</protein>
<evidence type="ECO:0000256" key="4">
    <source>
        <dbReference type="ARBA" id="ARBA00011533"/>
    </source>
</evidence>
<proteinExistence type="inferred from homology"/>
<comment type="function">
    <text evidence="1">Accessory subunit of the mitochondrial membrane respiratory chain NADH dehydrogenase (Complex I), that is believed not to be involved in catalysis. Complex I functions in the transfer of electrons from NADH to the respiratory chain. The immediate electron acceptor for the enzyme is believed to be ubiquinone.</text>
</comment>
<evidence type="ECO:0000256" key="15">
    <source>
        <dbReference type="ARBA" id="ARBA00032395"/>
    </source>
</evidence>
<reference evidence="18" key="1">
    <citation type="journal article" date="2023" name="Mol. Biol. Evol.">
        <title>Third-Generation Sequencing Reveals the Adaptive Role of the Epigenome in Three Deep-Sea Polychaetes.</title>
        <authorList>
            <person name="Perez M."/>
            <person name="Aroh O."/>
            <person name="Sun Y."/>
            <person name="Lan Y."/>
            <person name="Juniper S.K."/>
            <person name="Young C.R."/>
            <person name="Angers B."/>
            <person name="Qian P.Y."/>
        </authorList>
    </citation>
    <scope>NUCLEOTIDE SEQUENCE</scope>
    <source>
        <strain evidence="18">R07B-5</strain>
    </source>
</reference>
<evidence type="ECO:0000256" key="14">
    <source>
        <dbReference type="ARBA" id="ARBA00023136"/>
    </source>
</evidence>
<keyword evidence="8 17" id="KW-0812">Transmembrane</keyword>
<comment type="subunit">
    <text evidence="4">Complex I is composed of 45 different subunits.</text>
</comment>
<evidence type="ECO:0000256" key="7">
    <source>
        <dbReference type="ARBA" id="ARBA00022660"/>
    </source>
</evidence>
<gene>
    <name evidence="18" type="ORF">NP493_159g04053</name>
</gene>
<comment type="caution">
    <text evidence="18">The sequence shown here is derived from an EMBL/GenBank/DDBJ whole genome shotgun (WGS) entry which is preliminary data.</text>
</comment>
<keyword evidence="14 17" id="KW-0472">Membrane</keyword>
<evidence type="ECO:0000256" key="5">
    <source>
        <dbReference type="ARBA" id="ARBA00015175"/>
    </source>
</evidence>
<name>A0AAD9P3V2_RIDPI</name>
<dbReference type="Proteomes" id="UP001209878">
    <property type="component" value="Unassembled WGS sequence"/>
</dbReference>
<evidence type="ECO:0000256" key="12">
    <source>
        <dbReference type="ARBA" id="ARBA00022989"/>
    </source>
</evidence>
<dbReference type="EMBL" id="JAODUO010000159">
    <property type="protein sequence ID" value="KAK2187645.1"/>
    <property type="molecule type" value="Genomic_DNA"/>
</dbReference>
<evidence type="ECO:0000256" key="6">
    <source>
        <dbReference type="ARBA" id="ARBA00022448"/>
    </source>
</evidence>
<evidence type="ECO:0000256" key="16">
    <source>
        <dbReference type="ARBA" id="ARBA00032550"/>
    </source>
</evidence>
<evidence type="ECO:0000256" key="2">
    <source>
        <dbReference type="ARBA" id="ARBA00004434"/>
    </source>
</evidence>
<comment type="similarity">
    <text evidence="3">Belongs to the complex I NDUFB5 subunit family.</text>
</comment>
<keyword evidence="7" id="KW-0679">Respiratory chain</keyword>
<evidence type="ECO:0000256" key="13">
    <source>
        <dbReference type="ARBA" id="ARBA00023128"/>
    </source>
</evidence>
<keyword evidence="12 17" id="KW-1133">Transmembrane helix</keyword>
<keyword evidence="6" id="KW-0813">Transport</keyword>